<dbReference type="PROSITE" id="PS00107">
    <property type="entry name" value="PROTEIN_KINASE_ATP"/>
    <property type="match status" value="1"/>
</dbReference>
<dbReference type="SUPFAM" id="SSF56112">
    <property type="entry name" value="Protein kinase-like (PK-like)"/>
    <property type="match status" value="1"/>
</dbReference>
<sequence length="434" mass="46918">MGATVMRDAPLHARDLREGQAGTATGSPRTGRRLPCRLGRYTLFDRIGRGGMADIYLAREVTDLGASRLLVVKEVAPKLAGKPEFAEMLAGEARLAARLQHASIAQVEDLGRDEEALFIAMEYVEGLDLRELLRRAARQRVPVPVEFSLFVVAETLRALSYAHRMGVLHRDVSPSNVLLSFEGEVKLCDFGIARAHQEVAREASGNGAVALEEALQGKAGYMSPEHARGEVVDARADVFAAGILLWELLSGRKLYRADGFEALLELAKRADIAPPPPLRLPDEAVLHAITLRALEPRRDDRYGSAAEMLGDLTRYAASANLVANPLRMGEWLREYFSEEILAVRRSRQRALRALDMGPPAVIEAIALPVTPTPAPVSGVQLRARAAEAGADAGEPTGYTPVPPSGVTTETRPPVSGSRPSLLRRALALVGMTIG</sequence>
<evidence type="ECO:0000259" key="7">
    <source>
        <dbReference type="PROSITE" id="PS50011"/>
    </source>
</evidence>
<evidence type="ECO:0000313" key="8">
    <source>
        <dbReference type="EMBL" id="EYF01018.1"/>
    </source>
</evidence>
<evidence type="ECO:0000256" key="4">
    <source>
        <dbReference type="ARBA" id="ARBA00022840"/>
    </source>
</evidence>
<protein>
    <submittedName>
        <fullName evidence="8">Serine/threonine kinase PKN11</fullName>
    </submittedName>
</protein>
<dbReference type="InterPro" id="IPR017441">
    <property type="entry name" value="Protein_kinase_ATP_BS"/>
</dbReference>
<feature type="region of interest" description="Disordered" evidence="6">
    <location>
        <begin position="1"/>
        <end position="31"/>
    </location>
</feature>
<feature type="binding site" evidence="5">
    <location>
        <position position="73"/>
    </location>
    <ligand>
        <name>ATP</name>
        <dbReference type="ChEBI" id="CHEBI:30616"/>
    </ligand>
</feature>
<dbReference type="PROSITE" id="PS00109">
    <property type="entry name" value="PROTEIN_KINASE_TYR"/>
    <property type="match status" value="1"/>
</dbReference>
<evidence type="ECO:0000313" key="9">
    <source>
        <dbReference type="Proteomes" id="UP000019678"/>
    </source>
</evidence>
<organism evidence="8 9">
    <name type="scientific">Chondromyces apiculatus DSM 436</name>
    <dbReference type="NCBI Taxonomy" id="1192034"/>
    <lineage>
        <taxon>Bacteria</taxon>
        <taxon>Pseudomonadati</taxon>
        <taxon>Myxococcota</taxon>
        <taxon>Polyangia</taxon>
        <taxon>Polyangiales</taxon>
        <taxon>Polyangiaceae</taxon>
        <taxon>Chondromyces</taxon>
    </lineage>
</organism>
<dbReference type="InterPro" id="IPR000719">
    <property type="entry name" value="Prot_kinase_dom"/>
</dbReference>
<keyword evidence="3 8" id="KW-0418">Kinase</keyword>
<keyword evidence="2 5" id="KW-0547">Nucleotide-binding</keyword>
<evidence type="ECO:0000256" key="2">
    <source>
        <dbReference type="ARBA" id="ARBA00022741"/>
    </source>
</evidence>
<feature type="compositionally biased region" description="Low complexity" evidence="6">
    <location>
        <begin position="385"/>
        <end position="394"/>
    </location>
</feature>
<dbReference type="eggNOG" id="COG0515">
    <property type="taxonomic scope" value="Bacteria"/>
</dbReference>
<dbReference type="InterPro" id="IPR011009">
    <property type="entry name" value="Kinase-like_dom_sf"/>
</dbReference>
<gene>
    <name evidence="8" type="ORF">CAP_8805</name>
</gene>
<dbReference type="Gene3D" id="3.30.200.20">
    <property type="entry name" value="Phosphorylase Kinase, domain 1"/>
    <property type="match status" value="1"/>
</dbReference>
<accession>A0A017SVL7</accession>
<dbReference type="PROSITE" id="PS50011">
    <property type="entry name" value="PROTEIN_KINASE_DOM"/>
    <property type="match status" value="1"/>
</dbReference>
<evidence type="ECO:0000256" key="5">
    <source>
        <dbReference type="PROSITE-ProRule" id="PRU10141"/>
    </source>
</evidence>
<feature type="domain" description="Protein kinase" evidence="7">
    <location>
        <begin position="41"/>
        <end position="332"/>
    </location>
</feature>
<proteinExistence type="predicted"/>
<keyword evidence="9" id="KW-1185">Reference proteome</keyword>
<name>A0A017SVL7_9BACT</name>
<dbReference type="PANTHER" id="PTHR43289">
    <property type="entry name" value="MITOGEN-ACTIVATED PROTEIN KINASE KINASE KINASE 20-RELATED"/>
    <property type="match status" value="1"/>
</dbReference>
<comment type="caution">
    <text evidence="8">The sequence shown here is derived from an EMBL/GenBank/DDBJ whole genome shotgun (WGS) entry which is preliminary data.</text>
</comment>
<keyword evidence="1" id="KW-0808">Transferase</keyword>
<feature type="compositionally biased region" description="Basic and acidic residues" evidence="6">
    <location>
        <begin position="9"/>
        <end position="18"/>
    </location>
</feature>
<dbReference type="GO" id="GO:0005524">
    <property type="term" value="F:ATP binding"/>
    <property type="evidence" value="ECO:0007669"/>
    <property type="project" value="UniProtKB-UniRule"/>
</dbReference>
<dbReference type="AlphaFoldDB" id="A0A017SVL7"/>
<dbReference type="Proteomes" id="UP000019678">
    <property type="component" value="Unassembled WGS sequence"/>
</dbReference>
<reference evidence="8 9" key="1">
    <citation type="submission" date="2013-05" db="EMBL/GenBank/DDBJ databases">
        <title>Genome assembly of Chondromyces apiculatus DSM 436.</title>
        <authorList>
            <person name="Sharma G."/>
            <person name="Khatri I."/>
            <person name="Kaur C."/>
            <person name="Mayilraj S."/>
            <person name="Subramanian S."/>
        </authorList>
    </citation>
    <scope>NUCLEOTIDE SEQUENCE [LARGE SCALE GENOMIC DNA]</scope>
    <source>
        <strain evidence="8 9">DSM 436</strain>
    </source>
</reference>
<dbReference type="PANTHER" id="PTHR43289:SF6">
    <property type="entry name" value="SERINE_THREONINE-PROTEIN KINASE NEKL-3"/>
    <property type="match status" value="1"/>
</dbReference>
<dbReference type="InterPro" id="IPR008266">
    <property type="entry name" value="Tyr_kinase_AS"/>
</dbReference>
<evidence type="ECO:0000256" key="6">
    <source>
        <dbReference type="SAM" id="MobiDB-lite"/>
    </source>
</evidence>
<dbReference type="Gene3D" id="1.10.510.10">
    <property type="entry name" value="Transferase(Phosphotransferase) domain 1"/>
    <property type="match status" value="1"/>
</dbReference>
<dbReference type="CDD" id="cd14014">
    <property type="entry name" value="STKc_PknB_like"/>
    <property type="match status" value="1"/>
</dbReference>
<keyword evidence="4 5" id="KW-0067">ATP-binding</keyword>
<evidence type="ECO:0000256" key="3">
    <source>
        <dbReference type="ARBA" id="ARBA00022777"/>
    </source>
</evidence>
<evidence type="ECO:0000256" key="1">
    <source>
        <dbReference type="ARBA" id="ARBA00022679"/>
    </source>
</evidence>
<dbReference type="STRING" id="1192034.CAP_8805"/>
<dbReference type="EMBL" id="ASRX01000092">
    <property type="protein sequence ID" value="EYF01018.1"/>
    <property type="molecule type" value="Genomic_DNA"/>
</dbReference>
<dbReference type="Pfam" id="PF00069">
    <property type="entry name" value="Pkinase"/>
    <property type="match status" value="1"/>
</dbReference>
<feature type="region of interest" description="Disordered" evidence="6">
    <location>
        <begin position="385"/>
        <end position="419"/>
    </location>
</feature>
<dbReference type="GO" id="GO:0004674">
    <property type="term" value="F:protein serine/threonine kinase activity"/>
    <property type="evidence" value="ECO:0007669"/>
    <property type="project" value="TreeGrafter"/>
</dbReference>